<organism evidence="3">
    <name type="scientific">marine sediment metagenome</name>
    <dbReference type="NCBI Taxonomy" id="412755"/>
    <lineage>
        <taxon>unclassified sequences</taxon>
        <taxon>metagenomes</taxon>
        <taxon>ecological metagenomes</taxon>
    </lineage>
</organism>
<name>A0A0F9J652_9ZZZZ</name>
<feature type="non-terminal residue" evidence="3">
    <location>
        <position position="453"/>
    </location>
</feature>
<feature type="domain" description="Terminase large subunit gp17-like C-terminal" evidence="2">
    <location>
        <begin position="298"/>
        <end position="453"/>
    </location>
</feature>
<dbReference type="InterPro" id="IPR035421">
    <property type="entry name" value="Terminase_6C"/>
</dbReference>
<gene>
    <name evidence="3" type="ORF">LCGC14_1495560</name>
</gene>
<dbReference type="Pfam" id="PF03237">
    <property type="entry name" value="Terminase_6N"/>
    <property type="match status" value="1"/>
</dbReference>
<comment type="caution">
    <text evidence="3">The sequence shown here is derived from an EMBL/GenBank/DDBJ whole genome shotgun (WGS) entry which is preliminary data.</text>
</comment>
<reference evidence="3" key="1">
    <citation type="journal article" date="2015" name="Nature">
        <title>Complex archaea that bridge the gap between prokaryotes and eukaryotes.</title>
        <authorList>
            <person name="Spang A."/>
            <person name="Saw J.H."/>
            <person name="Jorgensen S.L."/>
            <person name="Zaremba-Niedzwiedzka K."/>
            <person name="Martijn J."/>
            <person name="Lind A.E."/>
            <person name="van Eijk R."/>
            <person name="Schleper C."/>
            <person name="Guy L."/>
            <person name="Ettema T.J."/>
        </authorList>
    </citation>
    <scope>NUCLEOTIDE SEQUENCE</scope>
</reference>
<dbReference type="EMBL" id="LAZR01010796">
    <property type="protein sequence ID" value="KKM65018.1"/>
    <property type="molecule type" value="Genomic_DNA"/>
</dbReference>
<proteinExistence type="predicted"/>
<evidence type="ECO:0000259" key="2">
    <source>
        <dbReference type="Pfam" id="PF17289"/>
    </source>
</evidence>
<dbReference type="Pfam" id="PF17289">
    <property type="entry name" value="Terminase_6C"/>
    <property type="match status" value="1"/>
</dbReference>
<evidence type="ECO:0000313" key="3">
    <source>
        <dbReference type="EMBL" id="KKM65018.1"/>
    </source>
</evidence>
<dbReference type="Gene3D" id="3.30.420.280">
    <property type="match status" value="1"/>
</dbReference>
<dbReference type="AlphaFoldDB" id="A0A0F9J652"/>
<evidence type="ECO:0000256" key="1">
    <source>
        <dbReference type="ARBA" id="ARBA00022612"/>
    </source>
</evidence>
<sequence length="453" mass="51158">MDKLDIALKLGNEILNAKLQNKLADYIPYGLSPDDPSDWQLRFHSLGATKYQRLLCAALRIGKSYSGCAEDAYHLTGKYPDWWTGARFDRPVKLWASGISNEKTRDALQAFLFGPPNDPSAFGTGMIPKNCLDYDRAIRKAQVPNAFQSVPVKHVSGRWSNCVLKAYEQKAKAFMSEEVDVIHLDEEPKRDIMSQCLVRGKLLYLTFTPELGMTEVVSQFFNDIKDDYQALIQAGWDDAPHLTEDWKEARLATLLPFERDAKTKGIPTFGEGLIFPIDDDEIKCSPFPIPDHYGVLAGMDFGGWNHPTACAWIAHDTDTDIIYIYAAYKSKLRQTAEHASAIRAKGNDIEIHYPHDAEKADRGGTKLAQLYRNEKVKMFHTHFTNPPADGEKEGQGGNAVSPGLVEMMLRMQTGRLKVFSNLEDWFKEKRIYHTVDGKIIRKGEDLMSATRYA</sequence>
<protein>
    <recommendedName>
        <fullName evidence="2">Terminase large subunit gp17-like C-terminal domain-containing protein</fullName>
    </recommendedName>
</protein>
<keyword evidence="1" id="KW-1188">Viral release from host cell</keyword>
<accession>A0A0F9J652</accession>